<dbReference type="InterPro" id="IPR023772">
    <property type="entry name" value="DNA-bd_HTH_TetR-type_CS"/>
</dbReference>
<dbReference type="PROSITE" id="PS50977">
    <property type="entry name" value="HTH_TETR_2"/>
    <property type="match status" value="1"/>
</dbReference>
<evidence type="ECO:0000313" key="7">
    <source>
        <dbReference type="Proteomes" id="UP000733379"/>
    </source>
</evidence>
<dbReference type="Gene3D" id="1.10.357.10">
    <property type="entry name" value="Tetracycline Repressor, domain 2"/>
    <property type="match status" value="1"/>
</dbReference>
<evidence type="ECO:0000313" key="6">
    <source>
        <dbReference type="EMBL" id="MBU3066376.1"/>
    </source>
</evidence>
<comment type="caution">
    <text evidence="6">The sequence shown here is derived from an EMBL/GenBank/DDBJ whole genome shotgun (WGS) entry which is preliminary data.</text>
</comment>
<reference evidence="6 7" key="1">
    <citation type="submission" date="2021-06" db="EMBL/GenBank/DDBJ databases">
        <title>Actinomycetes sequencing.</title>
        <authorList>
            <person name="Shan Q."/>
        </authorList>
    </citation>
    <scope>NUCLEOTIDE SEQUENCE [LARGE SCALE GENOMIC DNA]</scope>
    <source>
        <strain evidence="6 7">NEAU-G5</strain>
    </source>
</reference>
<evidence type="ECO:0000256" key="3">
    <source>
        <dbReference type="ARBA" id="ARBA00023163"/>
    </source>
</evidence>
<accession>A0ABS6B9F7</accession>
<keyword evidence="3" id="KW-0804">Transcription</keyword>
<dbReference type="Proteomes" id="UP000733379">
    <property type="component" value="Unassembled WGS sequence"/>
</dbReference>
<evidence type="ECO:0000256" key="2">
    <source>
        <dbReference type="ARBA" id="ARBA00023125"/>
    </source>
</evidence>
<organism evidence="6 7">
    <name type="scientific">Nocardia albiluteola</name>
    <dbReference type="NCBI Taxonomy" id="2842303"/>
    <lineage>
        <taxon>Bacteria</taxon>
        <taxon>Bacillati</taxon>
        <taxon>Actinomycetota</taxon>
        <taxon>Actinomycetes</taxon>
        <taxon>Mycobacteriales</taxon>
        <taxon>Nocardiaceae</taxon>
        <taxon>Nocardia</taxon>
    </lineage>
</organism>
<dbReference type="PANTHER" id="PTHR30055">
    <property type="entry name" value="HTH-TYPE TRANSCRIPTIONAL REGULATOR RUTR"/>
    <property type="match status" value="1"/>
</dbReference>
<feature type="domain" description="HTH tetR-type" evidence="5">
    <location>
        <begin position="25"/>
        <end position="85"/>
    </location>
</feature>
<dbReference type="InterPro" id="IPR004111">
    <property type="entry name" value="Repressor_TetR_C"/>
</dbReference>
<dbReference type="InterPro" id="IPR050109">
    <property type="entry name" value="HTH-type_TetR-like_transc_reg"/>
</dbReference>
<evidence type="ECO:0000256" key="1">
    <source>
        <dbReference type="ARBA" id="ARBA00023015"/>
    </source>
</evidence>
<keyword evidence="7" id="KW-1185">Reference proteome</keyword>
<sequence length="242" mass="26148">MAAVKPRAIPSVWARPERGRRDLPALSRDQIVAEAVALLDADGFEALSMRKLGARLGAGATSLYTHVANKEELLELVVDQVLGEIELPAPDPVRWRAAATELLGNVRATILRHPWISTVLSTAGLVYLGPNVMRLSEAILAILETAGFSETDADLATNAMVSYVVGASTTEAAMLTTVARSGMGEQQWLDQLIRAGESASTPYPRMHKRYTAFRNADAATARSSAFETQLELILDGLEQRAH</sequence>
<dbReference type="PANTHER" id="PTHR30055:SF151">
    <property type="entry name" value="TRANSCRIPTIONAL REGULATORY PROTEIN"/>
    <property type="match status" value="1"/>
</dbReference>
<dbReference type="InterPro" id="IPR001647">
    <property type="entry name" value="HTH_TetR"/>
</dbReference>
<evidence type="ECO:0000256" key="4">
    <source>
        <dbReference type="PROSITE-ProRule" id="PRU00335"/>
    </source>
</evidence>
<name>A0ABS6B9F7_9NOCA</name>
<dbReference type="InterPro" id="IPR009057">
    <property type="entry name" value="Homeodomain-like_sf"/>
</dbReference>
<dbReference type="SUPFAM" id="SSF46689">
    <property type="entry name" value="Homeodomain-like"/>
    <property type="match status" value="1"/>
</dbReference>
<gene>
    <name evidence="6" type="ORF">KO481_33255</name>
</gene>
<dbReference type="PROSITE" id="PS01081">
    <property type="entry name" value="HTH_TETR_1"/>
    <property type="match status" value="1"/>
</dbReference>
<protein>
    <submittedName>
        <fullName evidence="6">TetR/AcrR family transcriptional regulator</fullName>
    </submittedName>
</protein>
<dbReference type="EMBL" id="JAHKNI010000014">
    <property type="protein sequence ID" value="MBU3066376.1"/>
    <property type="molecule type" value="Genomic_DNA"/>
</dbReference>
<evidence type="ECO:0000259" key="5">
    <source>
        <dbReference type="PROSITE" id="PS50977"/>
    </source>
</evidence>
<feature type="DNA-binding region" description="H-T-H motif" evidence="4">
    <location>
        <begin position="48"/>
        <end position="67"/>
    </location>
</feature>
<proteinExistence type="predicted"/>
<dbReference type="Gene3D" id="1.10.10.60">
    <property type="entry name" value="Homeodomain-like"/>
    <property type="match status" value="1"/>
</dbReference>
<dbReference type="InterPro" id="IPR036271">
    <property type="entry name" value="Tet_transcr_reg_TetR-rel_C_sf"/>
</dbReference>
<keyword evidence="1" id="KW-0805">Transcription regulation</keyword>
<dbReference type="RefSeq" id="WP_215922451.1">
    <property type="nucleotide sequence ID" value="NZ_JAHKNI010000014.1"/>
</dbReference>
<dbReference type="Pfam" id="PF02909">
    <property type="entry name" value="TetR_C_1"/>
    <property type="match status" value="1"/>
</dbReference>
<keyword evidence="2 4" id="KW-0238">DNA-binding</keyword>
<dbReference type="SUPFAM" id="SSF48498">
    <property type="entry name" value="Tetracyclin repressor-like, C-terminal domain"/>
    <property type="match status" value="1"/>
</dbReference>
<dbReference type="Pfam" id="PF00440">
    <property type="entry name" value="TetR_N"/>
    <property type="match status" value="1"/>
</dbReference>